<dbReference type="Proteomes" id="UP000198310">
    <property type="component" value="Unassembled WGS sequence"/>
</dbReference>
<evidence type="ECO:0000313" key="1">
    <source>
        <dbReference type="EMBL" id="SNR91405.1"/>
    </source>
</evidence>
<accession>A0A239A6Z8</accession>
<organism evidence="1 2">
    <name type="scientific">Hymenobacter mucosus</name>
    <dbReference type="NCBI Taxonomy" id="1411120"/>
    <lineage>
        <taxon>Bacteria</taxon>
        <taxon>Pseudomonadati</taxon>
        <taxon>Bacteroidota</taxon>
        <taxon>Cytophagia</taxon>
        <taxon>Cytophagales</taxon>
        <taxon>Hymenobacteraceae</taxon>
        <taxon>Hymenobacter</taxon>
    </lineage>
</organism>
<keyword evidence="2" id="KW-1185">Reference proteome</keyword>
<reference evidence="2" key="1">
    <citation type="submission" date="2017-06" db="EMBL/GenBank/DDBJ databases">
        <authorList>
            <person name="Varghese N."/>
            <person name="Submissions S."/>
        </authorList>
    </citation>
    <scope>NUCLEOTIDE SEQUENCE [LARGE SCALE GENOMIC DNA]</scope>
    <source>
        <strain evidence="2">DSM 28041</strain>
    </source>
</reference>
<evidence type="ECO:0000313" key="2">
    <source>
        <dbReference type="Proteomes" id="UP000198310"/>
    </source>
</evidence>
<name>A0A239A6Z8_9BACT</name>
<protein>
    <submittedName>
        <fullName evidence="1">Uncharacterized protein</fullName>
    </submittedName>
</protein>
<dbReference type="EMBL" id="FZNS01000011">
    <property type="protein sequence ID" value="SNR91405.1"/>
    <property type="molecule type" value="Genomic_DNA"/>
</dbReference>
<proteinExistence type="predicted"/>
<dbReference type="AlphaFoldDB" id="A0A239A6Z8"/>
<sequence length="75" mass="8715">MPAKKHPKREEFEAQRGEWLNDLPPNYAGIVTHYRPDLNKRRIWDVRHGNIVDMDILGELRRVAREAKAARAVAA</sequence>
<gene>
    <name evidence="1" type="ORF">SAMN06269173_11130</name>
</gene>
<dbReference type="RefSeq" id="WP_089333868.1">
    <property type="nucleotide sequence ID" value="NZ_FZNS01000011.1"/>
</dbReference>